<organism evidence="2 3">
    <name type="scientific">Vagococcus fluvialis</name>
    <dbReference type="NCBI Taxonomy" id="2738"/>
    <lineage>
        <taxon>Bacteria</taxon>
        <taxon>Bacillati</taxon>
        <taxon>Bacillota</taxon>
        <taxon>Bacilli</taxon>
        <taxon>Lactobacillales</taxon>
        <taxon>Enterococcaceae</taxon>
        <taxon>Vagococcus</taxon>
    </lineage>
</organism>
<dbReference type="Proteomes" id="UP000521358">
    <property type="component" value="Unassembled WGS sequence"/>
</dbReference>
<feature type="transmembrane region" description="Helical" evidence="1">
    <location>
        <begin position="76"/>
        <end position="96"/>
    </location>
</feature>
<evidence type="ECO:0000313" key="2">
    <source>
        <dbReference type="EMBL" id="NKC66553.1"/>
    </source>
</evidence>
<evidence type="ECO:0000313" key="3">
    <source>
        <dbReference type="Proteomes" id="UP000521358"/>
    </source>
</evidence>
<dbReference type="InterPro" id="IPR024529">
    <property type="entry name" value="ECF_trnsprt_substrate-spec"/>
</dbReference>
<dbReference type="AlphaFoldDB" id="A0A7X6D6D4"/>
<reference evidence="2 3" key="1">
    <citation type="submission" date="2020-03" db="EMBL/GenBank/DDBJ databases">
        <title>Bacterial samples isolated from urine from healthy bovine heifers (Gyr breed).</title>
        <authorList>
            <person name="Giannattasio-Ferraz S."/>
            <person name="Maskeri L."/>
            <person name="Penido A."/>
            <person name="Barbosa-Stancioli E.F."/>
            <person name="Putonti C."/>
        </authorList>
    </citation>
    <scope>NUCLEOTIDE SEQUENCE [LARGE SCALE GENOMIC DNA]</scope>
    <source>
        <strain evidence="2 3">UFMG-H7</strain>
    </source>
</reference>
<name>A0A7X6D6D4_9ENTE</name>
<dbReference type="EMBL" id="JAAVMB010000001">
    <property type="protein sequence ID" value="NKC66553.1"/>
    <property type="molecule type" value="Genomic_DNA"/>
</dbReference>
<dbReference type="NCBIfam" id="TIGR04518">
    <property type="entry name" value="ECF_S_folT_fam"/>
    <property type="match status" value="1"/>
</dbReference>
<keyword evidence="1" id="KW-0472">Membrane</keyword>
<sequence length="173" mass="19451">MEKQRFTAKSIALMGVLMALDLILSRFFAIPTQFVKISFAFIPLVFMGMLYTPIVAGSANALSDFIGANLFPTGPYFPGFTLTAFLSGFIYSTFYYKKEMTLKRIITVNLIVTVFLNLGLNTLWLYMMYGKGALAFIPSRIISSSIMFVVHVFGTYWLGNVKVLQNQLIKFNA</sequence>
<proteinExistence type="predicted"/>
<dbReference type="RefSeq" id="WP_167805951.1">
    <property type="nucleotide sequence ID" value="NZ_JAAVMB010000001.1"/>
</dbReference>
<feature type="transmembrane region" description="Helical" evidence="1">
    <location>
        <begin position="6"/>
        <end position="25"/>
    </location>
</feature>
<feature type="transmembrane region" description="Helical" evidence="1">
    <location>
        <begin position="141"/>
        <end position="159"/>
    </location>
</feature>
<keyword evidence="1" id="KW-1133">Transmembrane helix</keyword>
<feature type="transmembrane region" description="Helical" evidence="1">
    <location>
        <begin position="37"/>
        <end position="56"/>
    </location>
</feature>
<protein>
    <submittedName>
        <fullName evidence="2">Folate family ECF transporter S component</fullName>
    </submittedName>
</protein>
<evidence type="ECO:0000256" key="1">
    <source>
        <dbReference type="SAM" id="Phobius"/>
    </source>
</evidence>
<dbReference type="Pfam" id="PF12822">
    <property type="entry name" value="ECF_trnsprt"/>
    <property type="match status" value="1"/>
</dbReference>
<dbReference type="Gene3D" id="1.10.1760.20">
    <property type="match status" value="1"/>
</dbReference>
<gene>
    <name evidence="2" type="ORF">HED35_00485</name>
</gene>
<dbReference type="GO" id="GO:0022857">
    <property type="term" value="F:transmembrane transporter activity"/>
    <property type="evidence" value="ECO:0007669"/>
    <property type="project" value="InterPro"/>
</dbReference>
<dbReference type="InterPro" id="IPR030949">
    <property type="entry name" value="ECF_S_folate_fam"/>
</dbReference>
<comment type="caution">
    <text evidence="2">The sequence shown here is derived from an EMBL/GenBank/DDBJ whole genome shotgun (WGS) entry which is preliminary data.</text>
</comment>
<accession>A0A7X6D6D4</accession>
<feature type="transmembrane region" description="Helical" evidence="1">
    <location>
        <begin position="108"/>
        <end position="129"/>
    </location>
</feature>
<keyword evidence="1" id="KW-0812">Transmembrane</keyword>